<evidence type="ECO:0000313" key="1">
    <source>
        <dbReference type="EMBL" id="RHN55176.1"/>
    </source>
</evidence>
<protein>
    <submittedName>
        <fullName evidence="1">Uncharacterized protein</fullName>
    </submittedName>
</protein>
<comment type="caution">
    <text evidence="1">The sequence shown here is derived from an EMBL/GenBank/DDBJ whole genome shotgun (WGS) entry which is preliminary data.</text>
</comment>
<reference evidence="1" key="1">
    <citation type="journal article" date="2018" name="Nat. Plants">
        <title>Whole-genome landscape of Medicago truncatula symbiotic genes.</title>
        <authorList>
            <person name="Pecrix Y."/>
            <person name="Gamas P."/>
            <person name="Carrere S."/>
        </authorList>
    </citation>
    <scope>NUCLEOTIDE SEQUENCE</scope>
    <source>
        <tissue evidence="1">Leaves</tissue>
    </source>
</reference>
<proteinExistence type="predicted"/>
<dbReference type="Gramene" id="rna30313">
    <property type="protein sequence ID" value="RHN55176.1"/>
    <property type="gene ID" value="gene30313"/>
</dbReference>
<accession>A0A396HPA5</accession>
<dbReference type="AlphaFoldDB" id="A0A396HPA5"/>
<gene>
    <name evidence="1" type="ORF">MtrunA17_Chr5g0414861</name>
</gene>
<organism evidence="1">
    <name type="scientific">Medicago truncatula</name>
    <name type="common">Barrel medic</name>
    <name type="synonym">Medicago tribuloides</name>
    <dbReference type="NCBI Taxonomy" id="3880"/>
    <lineage>
        <taxon>Eukaryota</taxon>
        <taxon>Viridiplantae</taxon>
        <taxon>Streptophyta</taxon>
        <taxon>Embryophyta</taxon>
        <taxon>Tracheophyta</taxon>
        <taxon>Spermatophyta</taxon>
        <taxon>Magnoliopsida</taxon>
        <taxon>eudicotyledons</taxon>
        <taxon>Gunneridae</taxon>
        <taxon>Pentapetalae</taxon>
        <taxon>rosids</taxon>
        <taxon>fabids</taxon>
        <taxon>Fabales</taxon>
        <taxon>Fabaceae</taxon>
        <taxon>Papilionoideae</taxon>
        <taxon>50 kb inversion clade</taxon>
        <taxon>NPAAA clade</taxon>
        <taxon>Hologalegina</taxon>
        <taxon>IRL clade</taxon>
        <taxon>Trifolieae</taxon>
        <taxon>Medicago</taxon>
    </lineage>
</organism>
<dbReference type="EMBL" id="PSQE01000005">
    <property type="protein sequence ID" value="RHN55176.1"/>
    <property type="molecule type" value="Genomic_DNA"/>
</dbReference>
<name>A0A396HPA5_MEDTR</name>
<sequence length="77" mass="8693">MEEQDDLDTGLAKLADQATKCNILRFHNAIKVKDLLVEAARYGRSYVVQGMAFIEFAAKVINHIIDMLLMLVHNTCN</sequence>
<dbReference type="Proteomes" id="UP000265566">
    <property type="component" value="Chromosome 5"/>
</dbReference>